<evidence type="ECO:0000256" key="2">
    <source>
        <dbReference type="ARBA" id="ARBA00022701"/>
    </source>
</evidence>
<dbReference type="Proteomes" id="UP000245207">
    <property type="component" value="Unassembled WGS sequence"/>
</dbReference>
<dbReference type="PANTHER" id="PTHR11588">
    <property type="entry name" value="TUBULIN"/>
    <property type="match status" value="1"/>
</dbReference>
<evidence type="ECO:0000256" key="5">
    <source>
        <dbReference type="SAM" id="MobiDB-lite"/>
    </source>
</evidence>
<proteinExistence type="inferred from homology"/>
<reference evidence="8 9" key="1">
    <citation type="journal article" date="2018" name="Mol. Plant">
        <title>The genome of Artemisia annua provides insight into the evolution of Asteraceae family and artemisinin biosynthesis.</title>
        <authorList>
            <person name="Shen Q."/>
            <person name="Zhang L."/>
            <person name="Liao Z."/>
            <person name="Wang S."/>
            <person name="Yan T."/>
            <person name="Shi P."/>
            <person name="Liu M."/>
            <person name="Fu X."/>
            <person name="Pan Q."/>
            <person name="Wang Y."/>
            <person name="Lv Z."/>
            <person name="Lu X."/>
            <person name="Zhang F."/>
            <person name="Jiang W."/>
            <person name="Ma Y."/>
            <person name="Chen M."/>
            <person name="Hao X."/>
            <person name="Li L."/>
            <person name="Tang Y."/>
            <person name="Lv G."/>
            <person name="Zhou Y."/>
            <person name="Sun X."/>
            <person name="Brodelius P.E."/>
            <person name="Rose J.K.C."/>
            <person name="Tang K."/>
        </authorList>
    </citation>
    <scope>NUCLEOTIDE SEQUENCE [LARGE SCALE GENOMIC DNA]</scope>
    <source>
        <strain evidence="9">cv. Huhao1</strain>
        <tissue evidence="8">Leaf</tissue>
    </source>
</reference>
<dbReference type="Gene3D" id="3.40.50.150">
    <property type="entry name" value="Vaccinia Virus protein VP39"/>
    <property type="match status" value="1"/>
</dbReference>
<feature type="compositionally biased region" description="Basic and acidic residues" evidence="5">
    <location>
        <begin position="91"/>
        <end position="104"/>
    </location>
</feature>
<comment type="caution">
    <text evidence="8">The sequence shown here is derived from an EMBL/GenBank/DDBJ whole genome shotgun (WGS) entry which is preliminary data.</text>
</comment>
<dbReference type="Pfam" id="PF00091">
    <property type="entry name" value="Tubulin"/>
    <property type="match status" value="1"/>
</dbReference>
<dbReference type="InterPro" id="IPR025714">
    <property type="entry name" value="Methyltranfer_dom"/>
</dbReference>
<comment type="similarity">
    <text evidence="1">Belongs to the tubulin family.</text>
</comment>
<evidence type="ECO:0000256" key="1">
    <source>
        <dbReference type="ARBA" id="ARBA00009636"/>
    </source>
</evidence>
<dbReference type="InterPro" id="IPR004057">
    <property type="entry name" value="Epsilon_tubulin"/>
</dbReference>
<dbReference type="GO" id="GO:0007017">
    <property type="term" value="P:microtubule-based process"/>
    <property type="evidence" value="ECO:0007669"/>
    <property type="project" value="InterPro"/>
</dbReference>
<dbReference type="STRING" id="35608.A0A2U1PDD6"/>
<keyword evidence="9" id="KW-1185">Reference proteome</keyword>
<feature type="region of interest" description="Disordered" evidence="5">
    <location>
        <begin position="84"/>
        <end position="113"/>
    </location>
</feature>
<dbReference type="Gene3D" id="3.40.50.1440">
    <property type="entry name" value="Tubulin/FtsZ, GTPase domain"/>
    <property type="match status" value="1"/>
</dbReference>
<dbReference type="GO" id="GO:0005874">
    <property type="term" value="C:microtubule"/>
    <property type="evidence" value="ECO:0007669"/>
    <property type="project" value="UniProtKB-KW"/>
</dbReference>
<dbReference type="PRINTS" id="PR01519">
    <property type="entry name" value="EPSLNTUBULIN"/>
</dbReference>
<keyword evidence="4" id="KW-0342">GTP-binding</keyword>
<feature type="domain" description="Methyltransferase" evidence="7">
    <location>
        <begin position="120"/>
        <end position="159"/>
    </location>
</feature>
<evidence type="ECO:0000256" key="4">
    <source>
        <dbReference type="ARBA" id="ARBA00023134"/>
    </source>
</evidence>
<sequence length="173" mass="19026">MLTCLEGEFRKEAENCDCLQGFQVCHSLEGGTGSGMGTLLISKIREEYPDRYLDLIILCLVNLVLGMVFDLEKGSKLHIDLANSNSRSKRSRTDDERRGSDKRAKGSASFVGSKATHEGVKHVYGYEVVPEAISDARRKAKLNGLDNATFIQGDLNKISGSFGKEFPKPVIVI</sequence>
<keyword evidence="2" id="KW-0493">Microtubule</keyword>
<feature type="domain" description="Tubulin/FtsZ GTPase" evidence="6">
    <location>
        <begin position="7"/>
        <end position="52"/>
    </location>
</feature>
<organism evidence="8 9">
    <name type="scientific">Artemisia annua</name>
    <name type="common">Sweet wormwood</name>
    <dbReference type="NCBI Taxonomy" id="35608"/>
    <lineage>
        <taxon>Eukaryota</taxon>
        <taxon>Viridiplantae</taxon>
        <taxon>Streptophyta</taxon>
        <taxon>Embryophyta</taxon>
        <taxon>Tracheophyta</taxon>
        <taxon>Spermatophyta</taxon>
        <taxon>Magnoliopsida</taxon>
        <taxon>eudicotyledons</taxon>
        <taxon>Gunneridae</taxon>
        <taxon>Pentapetalae</taxon>
        <taxon>asterids</taxon>
        <taxon>campanulids</taxon>
        <taxon>Asterales</taxon>
        <taxon>Asteraceae</taxon>
        <taxon>Asteroideae</taxon>
        <taxon>Anthemideae</taxon>
        <taxon>Artemisiinae</taxon>
        <taxon>Artemisia</taxon>
    </lineage>
</organism>
<evidence type="ECO:0000256" key="3">
    <source>
        <dbReference type="ARBA" id="ARBA00022741"/>
    </source>
</evidence>
<dbReference type="Pfam" id="PF13847">
    <property type="entry name" value="Methyltransf_31"/>
    <property type="match status" value="1"/>
</dbReference>
<dbReference type="PRINTS" id="PR01161">
    <property type="entry name" value="TUBULIN"/>
</dbReference>
<gene>
    <name evidence="8" type="ORF">CTI12_AA165500</name>
</gene>
<dbReference type="SUPFAM" id="SSF52490">
    <property type="entry name" value="Tubulin nucleotide-binding domain-like"/>
    <property type="match status" value="1"/>
</dbReference>
<accession>A0A2U1PDD6</accession>
<dbReference type="EMBL" id="PKPP01001310">
    <property type="protein sequence ID" value="PWA83748.1"/>
    <property type="molecule type" value="Genomic_DNA"/>
</dbReference>
<name>A0A2U1PDD6_ARTAN</name>
<dbReference type="InterPro" id="IPR036525">
    <property type="entry name" value="Tubulin/FtsZ_GTPase_sf"/>
</dbReference>
<dbReference type="OrthoDB" id="431169at2759"/>
<dbReference type="CDD" id="cd02440">
    <property type="entry name" value="AdoMet_MTases"/>
    <property type="match status" value="1"/>
</dbReference>
<dbReference type="InterPro" id="IPR000217">
    <property type="entry name" value="Tubulin"/>
</dbReference>
<keyword evidence="3" id="KW-0547">Nucleotide-binding</keyword>
<dbReference type="GO" id="GO:0005525">
    <property type="term" value="F:GTP binding"/>
    <property type="evidence" value="ECO:0007669"/>
    <property type="project" value="UniProtKB-KW"/>
</dbReference>
<evidence type="ECO:0000313" key="8">
    <source>
        <dbReference type="EMBL" id="PWA83748.1"/>
    </source>
</evidence>
<evidence type="ECO:0000313" key="9">
    <source>
        <dbReference type="Proteomes" id="UP000245207"/>
    </source>
</evidence>
<evidence type="ECO:0000259" key="7">
    <source>
        <dbReference type="Pfam" id="PF13847"/>
    </source>
</evidence>
<dbReference type="SUPFAM" id="SSF53335">
    <property type="entry name" value="S-adenosyl-L-methionine-dependent methyltransferases"/>
    <property type="match status" value="1"/>
</dbReference>
<dbReference type="InterPro" id="IPR029063">
    <property type="entry name" value="SAM-dependent_MTases_sf"/>
</dbReference>
<protein>
    <submittedName>
        <fullName evidence="8">Uncharacterized protein</fullName>
    </submittedName>
</protein>
<dbReference type="InterPro" id="IPR003008">
    <property type="entry name" value="Tubulin_FtsZ_GTPase"/>
</dbReference>
<dbReference type="AlphaFoldDB" id="A0A2U1PDD6"/>
<evidence type="ECO:0000259" key="6">
    <source>
        <dbReference type="Pfam" id="PF00091"/>
    </source>
</evidence>